<evidence type="ECO:0000313" key="2">
    <source>
        <dbReference type="EMBL" id="SMC43104.1"/>
    </source>
</evidence>
<evidence type="ECO:0000259" key="1">
    <source>
        <dbReference type="PROSITE" id="PS51841"/>
    </source>
</evidence>
<dbReference type="Proteomes" id="UP000192360">
    <property type="component" value="Unassembled WGS sequence"/>
</dbReference>
<dbReference type="Pfam" id="PF00932">
    <property type="entry name" value="LTD"/>
    <property type="match status" value="1"/>
</dbReference>
<protein>
    <submittedName>
        <fullName evidence="2">Lamin Tail Domain</fullName>
    </submittedName>
</protein>
<dbReference type="InterPro" id="IPR043744">
    <property type="entry name" value="DUF5689"/>
</dbReference>
<dbReference type="AlphaFoldDB" id="A0A1W1Z408"/>
<dbReference type="Gene3D" id="2.60.40.1260">
    <property type="entry name" value="Lamin Tail domain"/>
    <property type="match status" value="1"/>
</dbReference>
<gene>
    <name evidence="2" type="ORF">SAMN05660703_1109</name>
</gene>
<dbReference type="SUPFAM" id="SSF74853">
    <property type="entry name" value="Lamin A/C globular tail domain"/>
    <property type="match status" value="1"/>
</dbReference>
<dbReference type="PROSITE" id="PS51841">
    <property type="entry name" value="LTD"/>
    <property type="match status" value="1"/>
</dbReference>
<dbReference type="InterPro" id="IPR001322">
    <property type="entry name" value="Lamin_tail_dom"/>
</dbReference>
<evidence type="ECO:0000313" key="3">
    <source>
        <dbReference type="Proteomes" id="UP000192360"/>
    </source>
</evidence>
<proteinExistence type="predicted"/>
<organism evidence="2 3">
    <name type="scientific">Cellulophaga tyrosinoxydans</name>
    <dbReference type="NCBI Taxonomy" id="504486"/>
    <lineage>
        <taxon>Bacteria</taxon>
        <taxon>Pseudomonadati</taxon>
        <taxon>Bacteroidota</taxon>
        <taxon>Flavobacteriia</taxon>
        <taxon>Flavobacteriales</taxon>
        <taxon>Flavobacteriaceae</taxon>
        <taxon>Cellulophaga</taxon>
    </lineage>
</organism>
<feature type="domain" description="LTD" evidence="1">
    <location>
        <begin position="291"/>
        <end position="410"/>
    </location>
</feature>
<dbReference type="EMBL" id="FWXO01000001">
    <property type="protein sequence ID" value="SMC43104.1"/>
    <property type="molecule type" value="Genomic_DNA"/>
</dbReference>
<dbReference type="Pfam" id="PF18942">
    <property type="entry name" value="DUF5689"/>
    <property type="match status" value="1"/>
</dbReference>
<sequence length="470" mass="51981">MRLIMIKKLWATVVCIARSGIIRHGLVVLFSVLLFSCIKNRKFDALDITCNEALVANISYQEVKNLYTDQTIQIQEDFIIEGYVISSDKAGNFFSVLHFQDKLMNASEGFQIEIDLRDSHLFYPVGSKIAIKLKGLYLGQSKGIYKIGGVFSSFGNLSVGRLPASIVQEHLFLLCDPIGTINAPMITLQEPLDNFLNTLVQFNNMEFIEEELGETYAVSAEATLRILKDCEDKTLGLQNSGYSDFQNETLPEGNGSITGILQKENDDYFLLIRDLEDIIFENERCPPFVDEFTSTNILISEIADPNNNLGARFIELYNSSTESFSLKGWSLRRYTNANTTIGSIIDLTGHVIAAESTFVISPNASEFEIVYGFAPDLSVGTGSAADSNGDDNIELVDPFGVVIDVFGIVGEDGTGTNHEFEDGRVVRNASITQSNAIYSFSEWQIYNDSGAAGTINLPQNAPEDFNPSIR</sequence>
<dbReference type="InterPro" id="IPR036415">
    <property type="entry name" value="Lamin_tail_dom_sf"/>
</dbReference>
<reference evidence="2 3" key="1">
    <citation type="submission" date="2017-04" db="EMBL/GenBank/DDBJ databases">
        <authorList>
            <person name="Afonso C.L."/>
            <person name="Miller P.J."/>
            <person name="Scott M.A."/>
            <person name="Spackman E."/>
            <person name="Goraichik I."/>
            <person name="Dimitrov K.M."/>
            <person name="Suarez D.L."/>
            <person name="Swayne D.E."/>
        </authorList>
    </citation>
    <scope>NUCLEOTIDE SEQUENCE [LARGE SCALE GENOMIC DNA]</scope>
    <source>
        <strain evidence="2 3">DSM 21164</strain>
    </source>
</reference>
<dbReference type="STRING" id="504486.SAMN05660703_1109"/>
<accession>A0A1W1Z408</accession>
<name>A0A1W1Z408_9FLAO</name>
<keyword evidence="3" id="KW-1185">Reference proteome</keyword>